<evidence type="ECO:0000313" key="1">
    <source>
        <dbReference type="EMBL" id="EKV32687.1"/>
    </source>
</evidence>
<evidence type="ECO:0000313" key="2">
    <source>
        <dbReference type="Proteomes" id="UP000009881"/>
    </source>
</evidence>
<name>K9H565_9PROT</name>
<reference evidence="1 2" key="1">
    <citation type="journal article" date="2013" name="Genome Announc.">
        <title>Draft Genome Sequence of an Alphaproteobacterium, Caenispirillum salinarum AK4(T), Isolated from a Solar Saltern.</title>
        <authorList>
            <person name="Khatri I."/>
            <person name="Singh A."/>
            <person name="Korpole S."/>
            <person name="Pinnaka A.K."/>
            <person name="Subramanian S."/>
        </authorList>
    </citation>
    <scope>NUCLEOTIDE SEQUENCE [LARGE SCALE GENOMIC DNA]</scope>
    <source>
        <strain evidence="1 2">AK4</strain>
    </source>
</reference>
<keyword evidence="2" id="KW-1185">Reference proteome</keyword>
<proteinExistence type="predicted"/>
<organism evidence="1 2">
    <name type="scientific">Caenispirillum salinarum AK4</name>
    <dbReference type="NCBI Taxonomy" id="1238182"/>
    <lineage>
        <taxon>Bacteria</taxon>
        <taxon>Pseudomonadati</taxon>
        <taxon>Pseudomonadota</taxon>
        <taxon>Alphaproteobacteria</taxon>
        <taxon>Rhodospirillales</taxon>
        <taxon>Novispirillaceae</taxon>
        <taxon>Caenispirillum</taxon>
    </lineage>
</organism>
<dbReference type="Proteomes" id="UP000009881">
    <property type="component" value="Unassembled WGS sequence"/>
</dbReference>
<protein>
    <submittedName>
        <fullName evidence="1">Uncharacterized protein</fullName>
    </submittedName>
</protein>
<gene>
    <name evidence="1" type="ORF">C882_1524</name>
</gene>
<comment type="caution">
    <text evidence="1">The sequence shown here is derived from an EMBL/GenBank/DDBJ whole genome shotgun (WGS) entry which is preliminary data.</text>
</comment>
<accession>K9H565</accession>
<dbReference type="STRING" id="1238182.C882_1524"/>
<dbReference type="EMBL" id="ANHY01000002">
    <property type="protein sequence ID" value="EKV32687.1"/>
    <property type="molecule type" value="Genomic_DNA"/>
</dbReference>
<sequence>MVPCCVRQQRGNHQRTTLHESVHGHASLGVTCSGAVLCGPVTGV</sequence>
<dbReference type="AlphaFoldDB" id="K9H565"/>